<comment type="caution">
    <text evidence="2">The sequence shown here is derived from an EMBL/GenBank/DDBJ whole genome shotgun (WGS) entry which is preliminary data.</text>
</comment>
<feature type="region of interest" description="Disordered" evidence="1">
    <location>
        <begin position="56"/>
        <end position="81"/>
    </location>
</feature>
<dbReference type="EMBL" id="VSRR010008625">
    <property type="protein sequence ID" value="MPC49035.1"/>
    <property type="molecule type" value="Genomic_DNA"/>
</dbReference>
<protein>
    <submittedName>
        <fullName evidence="2">Uncharacterized protein</fullName>
    </submittedName>
</protein>
<feature type="compositionally biased region" description="Polar residues" evidence="1">
    <location>
        <begin position="26"/>
        <end position="39"/>
    </location>
</feature>
<gene>
    <name evidence="2" type="ORF">E2C01_042823</name>
</gene>
<accession>A0A5B7FUL8</accession>
<feature type="compositionally biased region" description="Basic and acidic residues" evidence="1">
    <location>
        <begin position="9"/>
        <end position="22"/>
    </location>
</feature>
<feature type="compositionally biased region" description="Basic and acidic residues" evidence="1">
    <location>
        <begin position="59"/>
        <end position="68"/>
    </location>
</feature>
<evidence type="ECO:0000256" key="1">
    <source>
        <dbReference type="SAM" id="MobiDB-lite"/>
    </source>
</evidence>
<keyword evidence="3" id="KW-1185">Reference proteome</keyword>
<sequence>MEMMSDVTDPLHHSKSDDKSCCADKQFSTNQPNNQSPHQKVTAVDFLTFRSLRCSSSRSSDRSAEGKCRLNASGAKNITST</sequence>
<proteinExistence type="predicted"/>
<dbReference type="Proteomes" id="UP000324222">
    <property type="component" value="Unassembled WGS sequence"/>
</dbReference>
<name>A0A5B7FUL8_PORTR</name>
<evidence type="ECO:0000313" key="3">
    <source>
        <dbReference type="Proteomes" id="UP000324222"/>
    </source>
</evidence>
<feature type="region of interest" description="Disordered" evidence="1">
    <location>
        <begin position="1"/>
        <end position="40"/>
    </location>
</feature>
<evidence type="ECO:0000313" key="2">
    <source>
        <dbReference type="EMBL" id="MPC49035.1"/>
    </source>
</evidence>
<dbReference type="AlphaFoldDB" id="A0A5B7FUL8"/>
<organism evidence="2 3">
    <name type="scientific">Portunus trituberculatus</name>
    <name type="common">Swimming crab</name>
    <name type="synonym">Neptunus trituberculatus</name>
    <dbReference type="NCBI Taxonomy" id="210409"/>
    <lineage>
        <taxon>Eukaryota</taxon>
        <taxon>Metazoa</taxon>
        <taxon>Ecdysozoa</taxon>
        <taxon>Arthropoda</taxon>
        <taxon>Crustacea</taxon>
        <taxon>Multicrustacea</taxon>
        <taxon>Malacostraca</taxon>
        <taxon>Eumalacostraca</taxon>
        <taxon>Eucarida</taxon>
        <taxon>Decapoda</taxon>
        <taxon>Pleocyemata</taxon>
        <taxon>Brachyura</taxon>
        <taxon>Eubrachyura</taxon>
        <taxon>Portunoidea</taxon>
        <taxon>Portunidae</taxon>
        <taxon>Portuninae</taxon>
        <taxon>Portunus</taxon>
    </lineage>
</organism>
<reference evidence="2 3" key="1">
    <citation type="submission" date="2019-05" db="EMBL/GenBank/DDBJ databases">
        <title>Another draft genome of Portunus trituberculatus and its Hox gene families provides insights of decapod evolution.</title>
        <authorList>
            <person name="Jeong J.-H."/>
            <person name="Song I."/>
            <person name="Kim S."/>
            <person name="Choi T."/>
            <person name="Kim D."/>
            <person name="Ryu S."/>
            <person name="Kim W."/>
        </authorList>
    </citation>
    <scope>NUCLEOTIDE SEQUENCE [LARGE SCALE GENOMIC DNA]</scope>
    <source>
        <tissue evidence="2">Muscle</tissue>
    </source>
</reference>